<keyword evidence="1" id="KW-1133">Transmembrane helix</keyword>
<gene>
    <name evidence="2" type="ORF">QWZ03_12615</name>
</gene>
<proteinExistence type="predicted"/>
<reference evidence="2" key="1">
    <citation type="journal article" date="2014" name="Int. J. Syst. Evol. Microbiol.">
        <title>Complete genome of a new Firmicutes species belonging to the dominant human colonic microbiota ('Ruminococcus bicirculans') reveals two chromosomes and a selective capacity to utilize plant glucans.</title>
        <authorList>
            <consortium name="NISC Comparative Sequencing Program"/>
            <person name="Wegmann U."/>
            <person name="Louis P."/>
            <person name="Goesmann A."/>
            <person name="Henrissat B."/>
            <person name="Duncan S.H."/>
            <person name="Flint H.J."/>
        </authorList>
    </citation>
    <scope>NUCLEOTIDE SEQUENCE</scope>
    <source>
        <strain evidence="2">CECT 7703</strain>
    </source>
</reference>
<keyword evidence="3" id="KW-1185">Reference proteome</keyword>
<keyword evidence="1" id="KW-0812">Transmembrane</keyword>
<feature type="transmembrane region" description="Helical" evidence="1">
    <location>
        <begin position="67"/>
        <end position="90"/>
    </location>
</feature>
<feature type="transmembrane region" description="Helical" evidence="1">
    <location>
        <begin position="15"/>
        <end position="31"/>
    </location>
</feature>
<organism evidence="2 3">
    <name type="scientific">Chitinimonas viridis</name>
    <dbReference type="NCBI Taxonomy" id="664880"/>
    <lineage>
        <taxon>Bacteria</taxon>
        <taxon>Pseudomonadati</taxon>
        <taxon>Pseudomonadota</taxon>
        <taxon>Betaproteobacteria</taxon>
        <taxon>Neisseriales</taxon>
        <taxon>Chitinibacteraceae</taxon>
        <taxon>Chitinimonas</taxon>
    </lineage>
</organism>
<feature type="transmembrane region" description="Helical" evidence="1">
    <location>
        <begin position="38"/>
        <end position="61"/>
    </location>
</feature>
<reference evidence="2" key="2">
    <citation type="submission" date="2023-06" db="EMBL/GenBank/DDBJ databases">
        <authorList>
            <person name="Lucena T."/>
            <person name="Sun Q."/>
        </authorList>
    </citation>
    <scope>NUCLEOTIDE SEQUENCE</scope>
    <source>
        <strain evidence="2">CECT 7703</strain>
    </source>
</reference>
<feature type="transmembrane region" description="Helical" evidence="1">
    <location>
        <begin position="183"/>
        <end position="202"/>
    </location>
</feature>
<name>A0ABT8B5T0_9NEIS</name>
<evidence type="ECO:0000313" key="3">
    <source>
        <dbReference type="Proteomes" id="UP001180081"/>
    </source>
</evidence>
<feature type="transmembrane region" description="Helical" evidence="1">
    <location>
        <begin position="97"/>
        <end position="116"/>
    </location>
</feature>
<sequence length="266" mass="29015">MTHPPASLPLLLGKAWHGWLLAVPASLAVWAQADWRWALAAFVVLGFYFLLDGLAVCYLSLFGSRAAIISSLHALLFMLPLSFCLATLALGQAQAGLTWLALLAAYLIVLGSMVVLEWRKAPWPNSDAKTLAWPGTQIKLDSRQLQASTTAAQRSKASWLIAPAASVPLYHVLRPWLEQGSGLHWLALLGNLLLLWMAATLGRPLAQGCKLRLLELRNPANSPPFTSNRLAELEQLRQQTAPGRWLRARFPLPAGVSAQAKPGKRA</sequence>
<protein>
    <submittedName>
        <fullName evidence="2">Uncharacterized protein</fullName>
    </submittedName>
</protein>
<keyword evidence="1" id="KW-0472">Membrane</keyword>
<dbReference type="EMBL" id="JAUFPU010000010">
    <property type="protein sequence ID" value="MDN3577614.1"/>
    <property type="molecule type" value="Genomic_DNA"/>
</dbReference>
<dbReference type="Proteomes" id="UP001180081">
    <property type="component" value="Unassembled WGS sequence"/>
</dbReference>
<accession>A0ABT8B5T0</accession>
<dbReference type="RefSeq" id="WP_290333043.1">
    <property type="nucleotide sequence ID" value="NZ_JAUFPU010000010.1"/>
</dbReference>
<evidence type="ECO:0000313" key="2">
    <source>
        <dbReference type="EMBL" id="MDN3577614.1"/>
    </source>
</evidence>
<evidence type="ECO:0000256" key="1">
    <source>
        <dbReference type="SAM" id="Phobius"/>
    </source>
</evidence>
<comment type="caution">
    <text evidence="2">The sequence shown here is derived from an EMBL/GenBank/DDBJ whole genome shotgun (WGS) entry which is preliminary data.</text>
</comment>